<keyword evidence="4" id="KW-1185">Reference proteome</keyword>
<dbReference type="InterPro" id="IPR027268">
    <property type="entry name" value="Peptidase_M4/M1_CTD_sf"/>
</dbReference>
<feature type="signal peptide" evidence="1">
    <location>
        <begin position="1"/>
        <end position="30"/>
    </location>
</feature>
<evidence type="ECO:0000313" key="3">
    <source>
        <dbReference type="EMBL" id="TXS91545.1"/>
    </source>
</evidence>
<feature type="chain" id="PRO_5022842139" evidence="1">
    <location>
        <begin position="31"/>
        <end position="584"/>
    </location>
</feature>
<comment type="caution">
    <text evidence="3">The sequence shown here is derived from an EMBL/GenBank/DDBJ whole genome shotgun (WGS) entry which is preliminary data.</text>
</comment>
<dbReference type="InterPro" id="IPR007963">
    <property type="entry name" value="Peptidase_M61_catalytic"/>
</dbReference>
<keyword evidence="1" id="KW-0732">Signal</keyword>
<dbReference type="RefSeq" id="WP_148064177.1">
    <property type="nucleotide sequence ID" value="NZ_VRYZ01000004.1"/>
</dbReference>
<protein>
    <submittedName>
        <fullName evidence="3">Peptidase M61</fullName>
    </submittedName>
</protein>
<sequence>MYLLSRRQKLISCLSSALYALSLQSGIALAADKESSLSTTLTPVPATDGQEISQLLVHQVLDGGELVAGETLVEIRHHSYNLPTVAKTLEQLAVADACGDMAVQHRDIERGSELVRQWFAGRDSCEQIRIDYRVPADAAGAVAGVAPPVELRSEGGAVSGGATTFILRPESGHYRLSLDWDFSELATGAVGVSSLQAGSGELFPVTAFDDVFVMGGALGTYPQTLDEDGFYSAWQGDPEFDARALMQWARTLREQFTAFFAAPRSVYGVMLRYNPVNAGGGIGMHDSFVITYGEATADKLPELRSTLSHEMFHTYQPRLVSASGDQRDELALSWFNEGLAVFYQREFPFRAGMMSEQEYVDDLNFHAARYYTSIMQEAPNSAVPDGFWRDTRIRTLPYDRGFLYFATVDEAVRKASGNTRSLDDLVKALRNTMDSGERLTPQHWEAMLQKELGADAVEAFRAMLAGAPPLPSADAFGPCFKRTQVALRRYQLGFEPEVLTEPVRRVRGLIAASAAAQAGLREGDIILKPVPQDAIQGTQDARLTLHVQRGESVFDISYLPRGEIVPAWQWQLRSDAVPGQCSRR</sequence>
<evidence type="ECO:0000313" key="4">
    <source>
        <dbReference type="Proteomes" id="UP000321933"/>
    </source>
</evidence>
<accession>A0A5C8ZSZ6</accession>
<evidence type="ECO:0000259" key="2">
    <source>
        <dbReference type="Pfam" id="PF05299"/>
    </source>
</evidence>
<evidence type="ECO:0000256" key="1">
    <source>
        <dbReference type="SAM" id="SignalP"/>
    </source>
</evidence>
<dbReference type="InterPro" id="IPR036034">
    <property type="entry name" value="PDZ_sf"/>
</dbReference>
<organism evidence="3 4">
    <name type="scientific">Parahaliea aestuarii</name>
    <dbReference type="NCBI Taxonomy" id="1852021"/>
    <lineage>
        <taxon>Bacteria</taxon>
        <taxon>Pseudomonadati</taxon>
        <taxon>Pseudomonadota</taxon>
        <taxon>Gammaproteobacteria</taxon>
        <taxon>Cellvibrionales</taxon>
        <taxon>Halieaceae</taxon>
        <taxon>Parahaliea</taxon>
    </lineage>
</organism>
<reference evidence="3 4" key="1">
    <citation type="submission" date="2019-08" db="EMBL/GenBank/DDBJ databases">
        <title>Parahaliea maris sp. nov., isolated from the surface seawater.</title>
        <authorList>
            <person name="Liu Y."/>
        </authorList>
    </citation>
    <scope>NUCLEOTIDE SEQUENCE [LARGE SCALE GENOMIC DNA]</scope>
    <source>
        <strain evidence="3 4">S2-26</strain>
    </source>
</reference>
<dbReference type="SUPFAM" id="SSF55486">
    <property type="entry name" value="Metalloproteases ('zincins'), catalytic domain"/>
    <property type="match status" value="1"/>
</dbReference>
<feature type="domain" description="Peptidase M61 catalytic" evidence="2">
    <location>
        <begin position="304"/>
        <end position="373"/>
    </location>
</feature>
<dbReference type="Gene3D" id="1.10.390.10">
    <property type="entry name" value="Neutral Protease Domain 2"/>
    <property type="match status" value="1"/>
</dbReference>
<dbReference type="AlphaFoldDB" id="A0A5C8ZSZ6"/>
<dbReference type="SUPFAM" id="SSF50156">
    <property type="entry name" value="PDZ domain-like"/>
    <property type="match status" value="1"/>
</dbReference>
<dbReference type="EMBL" id="VRYZ01000004">
    <property type="protein sequence ID" value="TXS91545.1"/>
    <property type="molecule type" value="Genomic_DNA"/>
</dbReference>
<gene>
    <name evidence="3" type="ORF">FVW59_10265</name>
</gene>
<dbReference type="OrthoDB" id="1467486at2"/>
<dbReference type="Pfam" id="PF05299">
    <property type="entry name" value="Peptidase_M61"/>
    <property type="match status" value="1"/>
</dbReference>
<dbReference type="Proteomes" id="UP000321933">
    <property type="component" value="Unassembled WGS sequence"/>
</dbReference>
<name>A0A5C8ZSZ6_9GAMM</name>
<proteinExistence type="predicted"/>